<evidence type="ECO:0000256" key="3">
    <source>
        <dbReference type="ARBA" id="ARBA00023242"/>
    </source>
</evidence>
<dbReference type="InterPro" id="IPR044522">
    <property type="entry name" value="TSO1-like"/>
</dbReference>
<dbReference type="AlphaFoldDB" id="A0A251NZQ1"/>
<gene>
    <name evidence="6" type="ORF">PRUPE_6G340600</name>
</gene>
<feature type="compositionally biased region" description="Low complexity" evidence="4">
    <location>
        <begin position="1"/>
        <end position="17"/>
    </location>
</feature>
<keyword evidence="3" id="KW-0539">Nucleus</keyword>
<keyword evidence="7" id="KW-1185">Reference proteome</keyword>
<dbReference type="SMART" id="SM01114">
    <property type="entry name" value="CXC"/>
    <property type="match status" value="2"/>
</dbReference>
<evidence type="ECO:0000256" key="4">
    <source>
        <dbReference type="SAM" id="MobiDB-lite"/>
    </source>
</evidence>
<sequence>MDTPLKNQTTTPTTPLPSKYEDSPVFNYISNLSPIEPVKSRGNDHTFNSLTFASLPSIFTSPQNVSLGETRFSLRRHHSSEASNPESFQTPNPSDKLESVPVAVEQSYCGTKQPECFTPGSSGTEVTNAIPAENLELAIELSNTLKYSSGSPDRNVPCDATDTVLETAATPASLVQSVVHHSEERHSSFERETHLRRICGMEREKEAAAVDWTRLISDASDLLNFDSTTIEESSDGEDPKTVDPGAICFISNILQDNHNDMEVMESGPIDSSEQYELGKFSNQSEGIGDLKETDEAPAILSRNLLDKLNVDDKCPKCIHSSCKHSSQSYAISRRCLDFERAESHKRKSICDTSGSYSVPLQSNCEVTVVEKKLIRTTAGCDYSSSRLPGIGLHLNALATTSESNLSKVVNHETQASESQVTETPNSKISSTCLTPSEVSRDESCKSEVHIAETPPEACAPVGVESDHSSPENKRLKSQHVGESLACKRCNCKRSKCLKLYCDCFAAGLYCIEPCSCQECFNKPIYENIVVEARRLIESRNPLAFAPKVIGSINATPQFGEETNSTPTSARHKRGCNCRKSVCLKKYCECFQGGAGCSILCRCIGCKNTFGRKDEAEESEIEEHKSRVRKKDAIDVSLGRVKDQDLPMTLPGICRPSGQLTASFSGKPKIFSLHSVLSSPQPEKHLQVIPEEGTLEALDNSCSQPSGVKSTSPNSKRVSPPHSGSEFGSAAWRGGRKLVLRSIPPFPTLASPRKH</sequence>
<dbReference type="Proteomes" id="UP000006882">
    <property type="component" value="Chromosome G6"/>
</dbReference>
<dbReference type="PANTHER" id="PTHR46159">
    <property type="entry name" value="PROTEIN TESMIN/TSO1-LIKE CXC 2"/>
    <property type="match status" value="1"/>
</dbReference>
<dbReference type="GO" id="GO:0003700">
    <property type="term" value="F:DNA-binding transcription factor activity"/>
    <property type="evidence" value="ECO:0007669"/>
    <property type="project" value="InterPro"/>
</dbReference>
<dbReference type="GO" id="GO:0005634">
    <property type="term" value="C:nucleus"/>
    <property type="evidence" value="ECO:0007669"/>
    <property type="project" value="UniProtKB-SubCell"/>
</dbReference>
<dbReference type="InterPro" id="IPR005172">
    <property type="entry name" value="CRC"/>
</dbReference>
<dbReference type="Gramene" id="ONI04813">
    <property type="protein sequence ID" value="ONI04813"/>
    <property type="gene ID" value="PRUPE_6G340600"/>
</dbReference>
<feature type="region of interest" description="Disordered" evidence="4">
    <location>
        <begin position="76"/>
        <end position="100"/>
    </location>
</feature>
<dbReference type="eggNOG" id="KOG1171">
    <property type="taxonomic scope" value="Eukaryota"/>
</dbReference>
<feature type="region of interest" description="Disordered" evidence="4">
    <location>
        <begin position="697"/>
        <end position="730"/>
    </location>
</feature>
<dbReference type="Pfam" id="PF03638">
    <property type="entry name" value="TCR"/>
    <property type="match status" value="2"/>
</dbReference>
<organism evidence="6 7">
    <name type="scientific">Prunus persica</name>
    <name type="common">Peach</name>
    <name type="synonym">Amygdalus persica</name>
    <dbReference type="NCBI Taxonomy" id="3760"/>
    <lineage>
        <taxon>Eukaryota</taxon>
        <taxon>Viridiplantae</taxon>
        <taxon>Streptophyta</taxon>
        <taxon>Embryophyta</taxon>
        <taxon>Tracheophyta</taxon>
        <taxon>Spermatophyta</taxon>
        <taxon>Magnoliopsida</taxon>
        <taxon>eudicotyledons</taxon>
        <taxon>Gunneridae</taxon>
        <taxon>Pentapetalae</taxon>
        <taxon>rosids</taxon>
        <taxon>fabids</taxon>
        <taxon>Rosales</taxon>
        <taxon>Rosaceae</taxon>
        <taxon>Amygdaloideae</taxon>
        <taxon>Amygdaleae</taxon>
        <taxon>Prunus</taxon>
    </lineage>
</organism>
<proteinExistence type="inferred from homology"/>
<dbReference type="PROSITE" id="PS51634">
    <property type="entry name" value="CRC"/>
    <property type="match status" value="1"/>
</dbReference>
<feature type="compositionally biased region" description="Polar residues" evidence="4">
    <location>
        <begin position="699"/>
        <end position="716"/>
    </location>
</feature>
<protein>
    <recommendedName>
        <fullName evidence="5">CRC domain-containing protein</fullName>
    </recommendedName>
</protein>
<feature type="compositionally biased region" description="Polar residues" evidence="4">
    <location>
        <begin position="81"/>
        <end position="93"/>
    </location>
</feature>
<dbReference type="SMR" id="A0A251NZQ1"/>
<evidence type="ECO:0000256" key="2">
    <source>
        <dbReference type="ARBA" id="ARBA00007267"/>
    </source>
</evidence>
<evidence type="ECO:0000313" key="7">
    <source>
        <dbReference type="Proteomes" id="UP000006882"/>
    </source>
</evidence>
<dbReference type="OrthoDB" id="6283463at2759"/>
<dbReference type="InterPro" id="IPR033467">
    <property type="entry name" value="Tesmin/TSO1-like_CXC"/>
</dbReference>
<evidence type="ECO:0000256" key="1">
    <source>
        <dbReference type="ARBA" id="ARBA00004123"/>
    </source>
</evidence>
<feature type="domain" description="CRC" evidence="5">
    <location>
        <begin position="485"/>
        <end position="610"/>
    </location>
</feature>
<dbReference type="STRING" id="3760.A0A251NZQ1"/>
<dbReference type="PANTHER" id="PTHR46159:SF15">
    <property type="entry name" value="CRC DOMAIN-CONTAINING PROTEIN"/>
    <property type="match status" value="1"/>
</dbReference>
<comment type="subcellular location">
    <subcellularLocation>
        <location evidence="1">Nucleus</location>
    </subcellularLocation>
</comment>
<evidence type="ECO:0000313" key="6">
    <source>
        <dbReference type="EMBL" id="ONI04813.1"/>
    </source>
</evidence>
<reference evidence="6 7" key="1">
    <citation type="journal article" date="2013" name="Nat. Genet.">
        <title>The high-quality draft genome of peach (Prunus persica) identifies unique patterns of genetic diversity, domestication and genome evolution.</title>
        <authorList>
            <consortium name="International Peach Genome Initiative"/>
            <person name="Verde I."/>
            <person name="Abbott A.G."/>
            <person name="Scalabrin S."/>
            <person name="Jung S."/>
            <person name="Shu S."/>
            <person name="Marroni F."/>
            <person name="Zhebentyayeva T."/>
            <person name="Dettori M.T."/>
            <person name="Grimwood J."/>
            <person name="Cattonaro F."/>
            <person name="Zuccolo A."/>
            <person name="Rossini L."/>
            <person name="Jenkins J."/>
            <person name="Vendramin E."/>
            <person name="Meisel L.A."/>
            <person name="Decroocq V."/>
            <person name="Sosinski B."/>
            <person name="Prochnik S."/>
            <person name="Mitros T."/>
            <person name="Policriti A."/>
            <person name="Cipriani G."/>
            <person name="Dondini L."/>
            <person name="Ficklin S."/>
            <person name="Goodstein D.M."/>
            <person name="Xuan P."/>
            <person name="Del Fabbro C."/>
            <person name="Aramini V."/>
            <person name="Copetti D."/>
            <person name="Gonzalez S."/>
            <person name="Horner D.S."/>
            <person name="Falchi R."/>
            <person name="Lucas S."/>
            <person name="Mica E."/>
            <person name="Maldonado J."/>
            <person name="Lazzari B."/>
            <person name="Bielenberg D."/>
            <person name="Pirona R."/>
            <person name="Miculan M."/>
            <person name="Barakat A."/>
            <person name="Testolin R."/>
            <person name="Stella A."/>
            <person name="Tartarini S."/>
            <person name="Tonutti P."/>
            <person name="Arus P."/>
            <person name="Orellana A."/>
            <person name="Wells C."/>
            <person name="Main D."/>
            <person name="Vizzotto G."/>
            <person name="Silva H."/>
            <person name="Salamini F."/>
            <person name="Schmutz J."/>
            <person name="Morgante M."/>
            <person name="Rokhsar D.S."/>
        </authorList>
    </citation>
    <scope>NUCLEOTIDE SEQUENCE [LARGE SCALE GENOMIC DNA]</scope>
    <source>
        <strain evidence="7">cv. Nemared</strain>
    </source>
</reference>
<feature type="region of interest" description="Disordered" evidence="4">
    <location>
        <begin position="412"/>
        <end position="433"/>
    </location>
</feature>
<name>A0A251NZQ1_PRUPE</name>
<accession>A0A251NZQ1</accession>
<feature type="region of interest" description="Disordered" evidence="4">
    <location>
        <begin position="1"/>
        <end position="22"/>
    </location>
</feature>
<comment type="similarity">
    <text evidence="2">Belongs to the lin-54 family.</text>
</comment>
<evidence type="ECO:0000259" key="5">
    <source>
        <dbReference type="PROSITE" id="PS51634"/>
    </source>
</evidence>
<dbReference type="EMBL" id="CM007656">
    <property type="protein sequence ID" value="ONI04813.1"/>
    <property type="molecule type" value="Genomic_DNA"/>
</dbReference>